<evidence type="ECO:0000313" key="3">
    <source>
        <dbReference type="Proteomes" id="UP001604336"/>
    </source>
</evidence>
<protein>
    <recommendedName>
        <fullName evidence="4">Retrotransposon gag domain-containing protein</fullName>
    </recommendedName>
</protein>
<reference evidence="3" key="1">
    <citation type="submission" date="2024-07" db="EMBL/GenBank/DDBJ databases">
        <title>Two chromosome-level genome assemblies of Korean endemic species Abeliophyllum distichum and Forsythia ovata (Oleaceae).</title>
        <authorList>
            <person name="Jang H."/>
        </authorList>
    </citation>
    <scope>NUCLEOTIDE SEQUENCE [LARGE SCALE GENOMIC DNA]</scope>
</reference>
<keyword evidence="3" id="KW-1185">Reference proteome</keyword>
<feature type="region of interest" description="Disordered" evidence="1">
    <location>
        <begin position="74"/>
        <end position="106"/>
    </location>
</feature>
<sequence>MKRKTDIGLMQVIQEKEKTPRDYLARFNRATLEIKDLQMSPVVTTIINGTQTRSFKMSLSKNPPESMQELLRKGDKYIDTDEAQRVTKSLHEGRESETYKRKSLEN</sequence>
<organism evidence="2 3">
    <name type="scientific">Abeliophyllum distichum</name>
    <dbReference type="NCBI Taxonomy" id="126358"/>
    <lineage>
        <taxon>Eukaryota</taxon>
        <taxon>Viridiplantae</taxon>
        <taxon>Streptophyta</taxon>
        <taxon>Embryophyta</taxon>
        <taxon>Tracheophyta</taxon>
        <taxon>Spermatophyta</taxon>
        <taxon>Magnoliopsida</taxon>
        <taxon>eudicotyledons</taxon>
        <taxon>Gunneridae</taxon>
        <taxon>Pentapetalae</taxon>
        <taxon>asterids</taxon>
        <taxon>lamiids</taxon>
        <taxon>Lamiales</taxon>
        <taxon>Oleaceae</taxon>
        <taxon>Forsythieae</taxon>
        <taxon>Abeliophyllum</taxon>
    </lineage>
</organism>
<dbReference type="EMBL" id="JBFOLK010000009">
    <property type="protein sequence ID" value="KAL2486663.1"/>
    <property type="molecule type" value="Genomic_DNA"/>
</dbReference>
<proteinExistence type="predicted"/>
<accession>A0ABD1RE17</accession>
<evidence type="ECO:0000313" key="2">
    <source>
        <dbReference type="EMBL" id="KAL2486663.1"/>
    </source>
</evidence>
<gene>
    <name evidence="2" type="ORF">Adt_31419</name>
</gene>
<evidence type="ECO:0000256" key="1">
    <source>
        <dbReference type="SAM" id="MobiDB-lite"/>
    </source>
</evidence>
<dbReference type="AlphaFoldDB" id="A0ABD1RE17"/>
<dbReference type="Proteomes" id="UP001604336">
    <property type="component" value="Unassembled WGS sequence"/>
</dbReference>
<comment type="caution">
    <text evidence="2">The sequence shown here is derived from an EMBL/GenBank/DDBJ whole genome shotgun (WGS) entry which is preliminary data.</text>
</comment>
<name>A0ABD1RE17_9LAMI</name>
<evidence type="ECO:0008006" key="4">
    <source>
        <dbReference type="Google" id="ProtNLM"/>
    </source>
</evidence>